<sequence>MQLNFVQHSFFWTGLQPQLYSNHVSKVQTFGESSFYLFVSTHTMLRHSILFPFTYLHRSPYWHSAPQLNPIELKPIPQRVPGPNFAALRSIFPECSFSWVFQSSNHSNPQAHQASFPSIQFNSMEPAHNLANENLANENSTTRIPQIQKLRREEYAACMGTNQSAQDSARALQELQQGSCVRGDSTHTASARAPSLRRVRRANGTWYLVPAALDSGAGAGSVAPPYGSAPSVRRGIRCGKHAQEHEERTPRVGVGAEAMSLKQIGRCERAGACRRVSMRARGSVRGSTGRKEKKGSARQGMHERGPNARAYAMPTPRMMLVITLAAQDSGVGCHLLRRRRLDAQCMPCGDTPTESAQTGDLGTAPADSNGGCTRGRRRRRRWGRRGRWYEGGEEDVIEEEKRESRSVHHAAKFNDDPQTRSQLDSNCDSSTLTSTAFRPQVDAACIYVGRRWGRHTFDTRGSTFTYMQPTL</sequence>
<organism evidence="2 3">
    <name type="scientific">Mycena alexandri</name>
    <dbReference type="NCBI Taxonomy" id="1745969"/>
    <lineage>
        <taxon>Eukaryota</taxon>
        <taxon>Fungi</taxon>
        <taxon>Dikarya</taxon>
        <taxon>Basidiomycota</taxon>
        <taxon>Agaricomycotina</taxon>
        <taxon>Agaricomycetes</taxon>
        <taxon>Agaricomycetidae</taxon>
        <taxon>Agaricales</taxon>
        <taxon>Marasmiineae</taxon>
        <taxon>Mycenaceae</taxon>
        <taxon>Mycena</taxon>
    </lineage>
</organism>
<protein>
    <submittedName>
        <fullName evidence="2">Uncharacterized protein</fullName>
    </submittedName>
</protein>
<evidence type="ECO:0000313" key="2">
    <source>
        <dbReference type="EMBL" id="KAJ7028143.1"/>
    </source>
</evidence>
<proteinExistence type="predicted"/>
<dbReference type="AlphaFoldDB" id="A0AAD6SJL6"/>
<dbReference type="EMBL" id="JARJCM010000115">
    <property type="protein sequence ID" value="KAJ7028143.1"/>
    <property type="molecule type" value="Genomic_DNA"/>
</dbReference>
<reference evidence="2" key="1">
    <citation type="submission" date="2023-03" db="EMBL/GenBank/DDBJ databases">
        <title>Massive genome expansion in bonnet fungi (Mycena s.s.) driven by repeated elements and novel gene families across ecological guilds.</title>
        <authorList>
            <consortium name="Lawrence Berkeley National Laboratory"/>
            <person name="Harder C.B."/>
            <person name="Miyauchi S."/>
            <person name="Viragh M."/>
            <person name="Kuo A."/>
            <person name="Thoen E."/>
            <person name="Andreopoulos B."/>
            <person name="Lu D."/>
            <person name="Skrede I."/>
            <person name="Drula E."/>
            <person name="Henrissat B."/>
            <person name="Morin E."/>
            <person name="Kohler A."/>
            <person name="Barry K."/>
            <person name="LaButti K."/>
            <person name="Morin E."/>
            <person name="Salamov A."/>
            <person name="Lipzen A."/>
            <person name="Mereny Z."/>
            <person name="Hegedus B."/>
            <person name="Baldrian P."/>
            <person name="Stursova M."/>
            <person name="Weitz H."/>
            <person name="Taylor A."/>
            <person name="Grigoriev I.V."/>
            <person name="Nagy L.G."/>
            <person name="Martin F."/>
            <person name="Kauserud H."/>
        </authorList>
    </citation>
    <scope>NUCLEOTIDE SEQUENCE</scope>
    <source>
        <strain evidence="2">CBHHK200</strain>
    </source>
</reference>
<evidence type="ECO:0000256" key="1">
    <source>
        <dbReference type="SAM" id="MobiDB-lite"/>
    </source>
</evidence>
<dbReference type="Proteomes" id="UP001218188">
    <property type="component" value="Unassembled WGS sequence"/>
</dbReference>
<gene>
    <name evidence="2" type="ORF">C8F04DRAFT_1291553</name>
</gene>
<feature type="region of interest" description="Disordered" evidence="1">
    <location>
        <begin position="278"/>
        <end position="309"/>
    </location>
</feature>
<feature type="region of interest" description="Disordered" evidence="1">
    <location>
        <begin position="352"/>
        <end position="377"/>
    </location>
</feature>
<evidence type="ECO:0000313" key="3">
    <source>
        <dbReference type="Proteomes" id="UP001218188"/>
    </source>
</evidence>
<name>A0AAD6SJL6_9AGAR</name>
<feature type="compositionally biased region" description="Basic and acidic residues" evidence="1">
    <location>
        <begin position="401"/>
        <end position="418"/>
    </location>
</feature>
<keyword evidence="3" id="KW-1185">Reference proteome</keyword>
<feature type="region of interest" description="Disordered" evidence="1">
    <location>
        <begin position="401"/>
        <end position="427"/>
    </location>
</feature>
<accession>A0AAD6SJL6</accession>
<comment type="caution">
    <text evidence="2">The sequence shown here is derived from an EMBL/GenBank/DDBJ whole genome shotgun (WGS) entry which is preliminary data.</text>
</comment>